<keyword evidence="12" id="KW-0408">Iron</keyword>
<dbReference type="GO" id="GO:0003700">
    <property type="term" value="F:DNA-binding transcription factor activity"/>
    <property type="evidence" value="ECO:0007669"/>
    <property type="project" value="InterPro"/>
</dbReference>
<dbReference type="CDD" id="cd07153">
    <property type="entry name" value="Fur_like"/>
    <property type="match status" value="1"/>
</dbReference>
<feature type="binding site" evidence="11">
    <location>
        <position position="89"/>
    </location>
    <ligand>
        <name>Zn(2+)</name>
        <dbReference type="ChEBI" id="CHEBI:29105"/>
    </ligand>
</feature>
<evidence type="ECO:0000256" key="3">
    <source>
        <dbReference type="ARBA" id="ARBA00011738"/>
    </source>
</evidence>
<dbReference type="Pfam" id="PF01475">
    <property type="entry name" value="FUR"/>
    <property type="match status" value="1"/>
</dbReference>
<dbReference type="InterPro" id="IPR036390">
    <property type="entry name" value="WH_DNA-bd_sf"/>
</dbReference>
<keyword evidence="10" id="KW-0804">Transcription</keyword>
<evidence type="ECO:0000313" key="13">
    <source>
        <dbReference type="EMBL" id="SUB74732.1"/>
    </source>
</evidence>
<comment type="similarity">
    <text evidence="2">Belongs to the Fur family.</text>
</comment>
<keyword evidence="4" id="KW-0963">Cytoplasm</keyword>
<dbReference type="SUPFAM" id="SSF46785">
    <property type="entry name" value="Winged helix' DNA-binding domain"/>
    <property type="match status" value="1"/>
</dbReference>
<evidence type="ECO:0000256" key="2">
    <source>
        <dbReference type="ARBA" id="ARBA00007957"/>
    </source>
</evidence>
<keyword evidence="8" id="KW-0805">Transcription regulation</keyword>
<dbReference type="PANTHER" id="PTHR33202">
    <property type="entry name" value="ZINC UPTAKE REGULATION PROTEIN"/>
    <property type="match status" value="1"/>
</dbReference>
<dbReference type="AlphaFoldDB" id="A0A379DAX4"/>
<evidence type="ECO:0000256" key="5">
    <source>
        <dbReference type="ARBA" id="ARBA00022491"/>
    </source>
</evidence>
<dbReference type="Gene3D" id="1.10.10.10">
    <property type="entry name" value="Winged helix-like DNA-binding domain superfamily/Winged helix DNA-binding domain"/>
    <property type="match status" value="1"/>
</dbReference>
<keyword evidence="5" id="KW-0678">Repressor</keyword>
<evidence type="ECO:0000256" key="6">
    <source>
        <dbReference type="ARBA" id="ARBA00022723"/>
    </source>
</evidence>
<organism evidence="13 14">
    <name type="scientific">Peptoniphilus indolicus</name>
    <dbReference type="NCBI Taxonomy" id="33030"/>
    <lineage>
        <taxon>Bacteria</taxon>
        <taxon>Bacillati</taxon>
        <taxon>Bacillota</taxon>
        <taxon>Tissierellia</taxon>
        <taxon>Tissierellales</taxon>
        <taxon>Peptoniphilaceae</taxon>
        <taxon>Peptoniphilus</taxon>
    </lineage>
</organism>
<dbReference type="RefSeq" id="WP_004819055.1">
    <property type="nucleotide sequence ID" value="NZ_UGTH01000001.1"/>
</dbReference>
<evidence type="ECO:0000256" key="12">
    <source>
        <dbReference type="PIRSR" id="PIRSR602481-2"/>
    </source>
</evidence>
<dbReference type="GO" id="GO:1900376">
    <property type="term" value="P:regulation of secondary metabolite biosynthetic process"/>
    <property type="evidence" value="ECO:0007669"/>
    <property type="project" value="TreeGrafter"/>
</dbReference>
<name>A0A379DAX4_9FIRM</name>
<dbReference type="Proteomes" id="UP000254777">
    <property type="component" value="Unassembled WGS sequence"/>
</dbReference>
<gene>
    <name evidence="13" type="primary">zur</name>
    <name evidence="13" type="ORF">NCTC11088_00487</name>
</gene>
<evidence type="ECO:0000256" key="10">
    <source>
        <dbReference type="ARBA" id="ARBA00023163"/>
    </source>
</evidence>
<feature type="binding site" evidence="11">
    <location>
        <position position="86"/>
    </location>
    <ligand>
        <name>Zn(2+)</name>
        <dbReference type="ChEBI" id="CHEBI:29105"/>
    </ligand>
</feature>
<dbReference type="PANTHER" id="PTHR33202:SF2">
    <property type="entry name" value="FERRIC UPTAKE REGULATION PROTEIN"/>
    <property type="match status" value="1"/>
</dbReference>
<dbReference type="GO" id="GO:0005829">
    <property type="term" value="C:cytosol"/>
    <property type="evidence" value="ECO:0007669"/>
    <property type="project" value="TreeGrafter"/>
</dbReference>
<dbReference type="InterPro" id="IPR036388">
    <property type="entry name" value="WH-like_DNA-bd_sf"/>
</dbReference>
<accession>A0A379DAX4</accession>
<comment type="cofactor">
    <cofactor evidence="12">
        <name>Mn(2+)</name>
        <dbReference type="ChEBI" id="CHEBI:29035"/>
    </cofactor>
    <cofactor evidence="12">
        <name>Fe(2+)</name>
        <dbReference type="ChEBI" id="CHEBI:29033"/>
    </cofactor>
    <text evidence="12">Binds 1 Mn(2+) or Fe(2+) ion per subunit.</text>
</comment>
<evidence type="ECO:0000256" key="1">
    <source>
        <dbReference type="ARBA" id="ARBA00004496"/>
    </source>
</evidence>
<feature type="binding site" evidence="11">
    <location>
        <position position="126"/>
    </location>
    <ligand>
        <name>Zn(2+)</name>
        <dbReference type="ChEBI" id="CHEBI:29105"/>
    </ligand>
</feature>
<evidence type="ECO:0000256" key="4">
    <source>
        <dbReference type="ARBA" id="ARBA00022490"/>
    </source>
</evidence>
<dbReference type="EMBL" id="UGTH01000001">
    <property type="protein sequence ID" value="SUB74732.1"/>
    <property type="molecule type" value="Genomic_DNA"/>
</dbReference>
<dbReference type="InterPro" id="IPR043135">
    <property type="entry name" value="Fur_C"/>
</dbReference>
<protein>
    <submittedName>
        <fullName evidence="13">Zinc-specific metallo-regulatory protein</fullName>
    </submittedName>
</protein>
<sequence>MEELLIEHGLRSTKARMEVLDILKSSSVPLSADELILKINREVVSGSSVYRILSELERAGLLKKTLRQNGLRYYTIYDSHEHYIVCSNCGKIVPIAHCPISPYEDGIAQNTGFKVTGHTLELQGICPDCQG</sequence>
<dbReference type="InterPro" id="IPR002481">
    <property type="entry name" value="FUR"/>
</dbReference>
<proteinExistence type="inferred from homology"/>
<evidence type="ECO:0000256" key="7">
    <source>
        <dbReference type="ARBA" id="ARBA00022833"/>
    </source>
</evidence>
<dbReference type="GO" id="GO:0045892">
    <property type="term" value="P:negative regulation of DNA-templated transcription"/>
    <property type="evidence" value="ECO:0007669"/>
    <property type="project" value="TreeGrafter"/>
</dbReference>
<dbReference type="GO" id="GO:0000976">
    <property type="term" value="F:transcription cis-regulatory region binding"/>
    <property type="evidence" value="ECO:0007669"/>
    <property type="project" value="TreeGrafter"/>
</dbReference>
<feature type="binding site" evidence="12">
    <location>
        <position position="80"/>
    </location>
    <ligand>
        <name>Fe cation</name>
        <dbReference type="ChEBI" id="CHEBI:24875"/>
    </ligand>
</feature>
<comment type="cofactor">
    <cofactor evidence="11">
        <name>Zn(2+)</name>
        <dbReference type="ChEBI" id="CHEBI:29105"/>
    </cofactor>
    <text evidence="11">Binds 1 zinc ion per subunit.</text>
</comment>
<dbReference type="GO" id="GO:0008270">
    <property type="term" value="F:zinc ion binding"/>
    <property type="evidence" value="ECO:0007669"/>
    <property type="project" value="TreeGrafter"/>
</dbReference>
<evidence type="ECO:0000256" key="11">
    <source>
        <dbReference type="PIRSR" id="PIRSR602481-1"/>
    </source>
</evidence>
<comment type="subunit">
    <text evidence="3">Homodimer.</text>
</comment>
<evidence type="ECO:0000256" key="8">
    <source>
        <dbReference type="ARBA" id="ARBA00023015"/>
    </source>
</evidence>
<feature type="binding site" evidence="11">
    <location>
        <position position="129"/>
    </location>
    <ligand>
        <name>Zn(2+)</name>
        <dbReference type="ChEBI" id="CHEBI:29105"/>
    </ligand>
</feature>
<keyword evidence="9" id="KW-0238">DNA-binding</keyword>
<reference evidence="13 14" key="1">
    <citation type="submission" date="2018-06" db="EMBL/GenBank/DDBJ databases">
        <authorList>
            <consortium name="Pathogen Informatics"/>
            <person name="Doyle S."/>
        </authorList>
    </citation>
    <scope>NUCLEOTIDE SEQUENCE [LARGE SCALE GENOMIC DNA]</scope>
    <source>
        <strain evidence="13 14">NCTC11088</strain>
    </source>
</reference>
<keyword evidence="6 11" id="KW-0479">Metal-binding</keyword>
<keyword evidence="7 11" id="KW-0862">Zinc</keyword>
<feature type="binding site" evidence="12">
    <location>
        <position position="118"/>
    </location>
    <ligand>
        <name>Fe cation</name>
        <dbReference type="ChEBI" id="CHEBI:24875"/>
    </ligand>
</feature>
<evidence type="ECO:0000256" key="9">
    <source>
        <dbReference type="ARBA" id="ARBA00023125"/>
    </source>
</evidence>
<dbReference type="Gene3D" id="3.30.1490.190">
    <property type="match status" value="1"/>
</dbReference>
<evidence type="ECO:0000313" key="14">
    <source>
        <dbReference type="Proteomes" id="UP000254777"/>
    </source>
</evidence>
<comment type="subcellular location">
    <subcellularLocation>
        <location evidence="1">Cytoplasm</location>
    </subcellularLocation>
</comment>